<dbReference type="EMBL" id="AGBW02009859">
    <property type="protein sequence ID" value="OWR49732.1"/>
    <property type="molecule type" value="Genomic_DNA"/>
</dbReference>
<evidence type="ECO:0000256" key="3">
    <source>
        <dbReference type="SAM" id="Coils"/>
    </source>
</evidence>
<evidence type="ECO:0000256" key="2">
    <source>
        <dbReference type="ARBA" id="ARBA00023054"/>
    </source>
</evidence>
<dbReference type="InParanoid" id="A0A212F7M3"/>
<feature type="coiled-coil region" evidence="3">
    <location>
        <begin position="5"/>
        <end position="165"/>
    </location>
</feature>
<dbReference type="PANTHER" id="PTHR19269">
    <property type="entry name" value="TROPOMYOSIN"/>
    <property type="match status" value="1"/>
</dbReference>
<keyword evidence="5" id="KW-1185">Reference proteome</keyword>
<dbReference type="Gene3D" id="1.20.5.170">
    <property type="match status" value="2"/>
</dbReference>
<evidence type="ECO:0000313" key="4">
    <source>
        <dbReference type="EMBL" id="OWR49732.1"/>
    </source>
</evidence>
<protein>
    <recommendedName>
        <fullName evidence="6">Tropomyosin</fullName>
    </recommendedName>
</protein>
<keyword evidence="2 3" id="KW-0175">Coiled coil</keyword>
<comment type="similarity">
    <text evidence="1">Belongs to the tropomyosin family.</text>
</comment>
<evidence type="ECO:0008006" key="6">
    <source>
        <dbReference type="Google" id="ProtNLM"/>
    </source>
</evidence>
<accession>A0A212F7M3</accession>
<dbReference type="Pfam" id="PF00261">
    <property type="entry name" value="Tropomyosin"/>
    <property type="match status" value="2"/>
</dbReference>
<dbReference type="PRINTS" id="PR00194">
    <property type="entry name" value="TROPOMYOSIN"/>
</dbReference>
<proteinExistence type="inferred from homology"/>
<dbReference type="FunFam" id="1.20.5.170:FF:000005">
    <property type="entry name" value="Tropomyosin alpha-1 chain"/>
    <property type="match status" value="1"/>
</dbReference>
<dbReference type="AlphaFoldDB" id="A0A212F7M3"/>
<name>A0A212F7M3_DANPL</name>
<dbReference type="SUPFAM" id="SSF57997">
    <property type="entry name" value="Tropomyosin"/>
    <property type="match status" value="2"/>
</dbReference>
<comment type="caution">
    <text evidence="4">The sequence shown here is derived from an EMBL/GenBank/DDBJ whole genome shotgun (WGS) entry which is preliminary data.</text>
</comment>
<sequence length="176" mass="20580">METDLERAEERAEQSECKIVELEEELRVVGNNLKSLEVSEEKANQREEEYKNQIKTLTTRLKEATQREETYEGQVKLLDAQLKEAMASRDHVEDKIHSLTQKLTQWRVLFSGLICRSVQHIEALVKAEARAEFAERSVQKLQKEVDRLEDDLVAEREKSKILQEEMEATLHDIQNM</sequence>
<dbReference type="STRING" id="278856.A0A212F7M3"/>
<dbReference type="InterPro" id="IPR000533">
    <property type="entry name" value="Tropomyosin"/>
</dbReference>
<evidence type="ECO:0000313" key="5">
    <source>
        <dbReference type="Proteomes" id="UP000007151"/>
    </source>
</evidence>
<dbReference type="KEGG" id="dpl:KGM_205416"/>
<dbReference type="Proteomes" id="UP000007151">
    <property type="component" value="Unassembled WGS sequence"/>
</dbReference>
<gene>
    <name evidence="4" type="ORF">KGM_205416</name>
</gene>
<reference evidence="4 5" key="1">
    <citation type="journal article" date="2011" name="Cell">
        <title>The monarch butterfly genome yields insights into long-distance migration.</title>
        <authorList>
            <person name="Zhan S."/>
            <person name="Merlin C."/>
            <person name="Boore J.L."/>
            <person name="Reppert S.M."/>
        </authorList>
    </citation>
    <scope>NUCLEOTIDE SEQUENCE [LARGE SCALE GENOMIC DNA]</scope>
    <source>
        <strain evidence="4">F-2</strain>
    </source>
</reference>
<organism evidence="4 5">
    <name type="scientific">Danaus plexippus plexippus</name>
    <dbReference type="NCBI Taxonomy" id="278856"/>
    <lineage>
        <taxon>Eukaryota</taxon>
        <taxon>Metazoa</taxon>
        <taxon>Ecdysozoa</taxon>
        <taxon>Arthropoda</taxon>
        <taxon>Hexapoda</taxon>
        <taxon>Insecta</taxon>
        <taxon>Pterygota</taxon>
        <taxon>Neoptera</taxon>
        <taxon>Endopterygota</taxon>
        <taxon>Lepidoptera</taxon>
        <taxon>Glossata</taxon>
        <taxon>Ditrysia</taxon>
        <taxon>Papilionoidea</taxon>
        <taxon>Nymphalidae</taxon>
        <taxon>Danainae</taxon>
        <taxon>Danaini</taxon>
        <taxon>Danaina</taxon>
        <taxon>Danaus</taxon>
        <taxon>Danaus</taxon>
    </lineage>
</organism>
<evidence type="ECO:0000256" key="1">
    <source>
        <dbReference type="ARBA" id="ARBA00009036"/>
    </source>
</evidence>